<dbReference type="AlphaFoldDB" id="A0A368KVR6"/>
<evidence type="ECO:0000256" key="1">
    <source>
        <dbReference type="SAM" id="MobiDB-lite"/>
    </source>
</evidence>
<comment type="caution">
    <text evidence="2">The sequence shown here is derived from an EMBL/GenBank/DDBJ whole genome shotgun (WGS) entry which is preliminary data.</text>
</comment>
<evidence type="ECO:0000313" key="2">
    <source>
        <dbReference type="EMBL" id="RCS54411.1"/>
    </source>
</evidence>
<proteinExistence type="predicted"/>
<feature type="region of interest" description="Disordered" evidence="1">
    <location>
        <begin position="49"/>
        <end position="135"/>
    </location>
</feature>
<dbReference type="EMBL" id="QPEX01000010">
    <property type="protein sequence ID" value="RCS54411.1"/>
    <property type="molecule type" value="Genomic_DNA"/>
</dbReference>
<sequence length="135" mass="14737">MSCYVLTAEHWQAALEVPKQIALDLTAPLNLRLQAVRMVQAMLKVILKEEKERDAPKSAAKSAKPSEARPSSLPAASETDAHQNVNIAPVGADAAEEAIAKEDRAALTASPQPEEVRPRYIGRAGPRNIRNKRKH</sequence>
<organism evidence="2 3">
    <name type="scientific">Bremerella cremea</name>
    <dbReference type="NCBI Taxonomy" id="1031537"/>
    <lineage>
        <taxon>Bacteria</taxon>
        <taxon>Pseudomonadati</taxon>
        <taxon>Planctomycetota</taxon>
        <taxon>Planctomycetia</taxon>
        <taxon>Pirellulales</taxon>
        <taxon>Pirellulaceae</taxon>
        <taxon>Bremerella</taxon>
    </lineage>
</organism>
<reference evidence="2 3" key="1">
    <citation type="submission" date="2018-07" db="EMBL/GenBank/DDBJ databases">
        <title>Comparative genomes isolates from brazilian mangrove.</title>
        <authorList>
            <person name="De Araujo J.E."/>
            <person name="Taketani R.G."/>
            <person name="Silva M.C.P."/>
            <person name="Lourenco M.V."/>
            <person name="Oliveira V.M."/>
            <person name="Andreote F.D."/>
        </authorList>
    </citation>
    <scope>NUCLEOTIDE SEQUENCE [LARGE SCALE GENOMIC DNA]</scope>
    <source>
        <strain evidence="2 3">HEX PRIS-MGV</strain>
    </source>
</reference>
<accession>A0A368KVR6</accession>
<dbReference type="Proteomes" id="UP000253562">
    <property type="component" value="Unassembled WGS sequence"/>
</dbReference>
<dbReference type="OrthoDB" id="301912at2"/>
<evidence type="ECO:0000313" key="3">
    <source>
        <dbReference type="Proteomes" id="UP000253562"/>
    </source>
</evidence>
<feature type="compositionally biased region" description="Low complexity" evidence="1">
    <location>
        <begin position="57"/>
        <end position="72"/>
    </location>
</feature>
<gene>
    <name evidence="2" type="ORF">DTL42_04490</name>
</gene>
<dbReference type="RefSeq" id="WP_114367477.1">
    <property type="nucleotide sequence ID" value="NZ_QPEX01000010.1"/>
</dbReference>
<name>A0A368KVR6_9BACT</name>
<protein>
    <submittedName>
        <fullName evidence="2">Uncharacterized protein</fullName>
    </submittedName>
</protein>